<dbReference type="CDD" id="cd00637">
    <property type="entry name" value="7tm_classA_rhodopsin-like"/>
    <property type="match status" value="1"/>
</dbReference>
<dbReference type="Proteomes" id="UP000046393">
    <property type="component" value="Unplaced"/>
</dbReference>
<reference evidence="3" key="1">
    <citation type="submission" date="2017-02" db="UniProtKB">
        <authorList>
            <consortium name="WormBaseParasite"/>
        </authorList>
    </citation>
    <scope>IDENTIFICATION</scope>
</reference>
<proteinExistence type="predicted"/>
<dbReference type="GO" id="GO:0008188">
    <property type="term" value="F:neuropeptide receptor activity"/>
    <property type="evidence" value="ECO:0007669"/>
    <property type="project" value="InterPro"/>
</dbReference>
<name>A0A0N5AID0_9BILA</name>
<evidence type="ECO:0000256" key="1">
    <source>
        <dbReference type="SAM" id="Phobius"/>
    </source>
</evidence>
<dbReference type="AlphaFoldDB" id="A0A0N5AID0"/>
<evidence type="ECO:0000313" key="3">
    <source>
        <dbReference type="WBParaSite" id="SMUV_0000417401-mRNA-1"/>
    </source>
</evidence>
<dbReference type="InterPro" id="IPR039952">
    <property type="entry name" value="Aex-2"/>
</dbReference>
<dbReference type="PANTHER" id="PTHR21643">
    <property type="entry name" value="G-PROTEIN COUPLED RECEPTORS FAMILY 1 PROFILE DOMAIN-CONTAINING PROTEIN-RELATED"/>
    <property type="match status" value="1"/>
</dbReference>
<feature type="transmembrane region" description="Helical" evidence="1">
    <location>
        <begin position="121"/>
        <end position="141"/>
    </location>
</feature>
<evidence type="ECO:0000313" key="2">
    <source>
        <dbReference type="Proteomes" id="UP000046393"/>
    </source>
</evidence>
<protein>
    <submittedName>
        <fullName evidence="3">G_PROTEIN_RECEP_F1_2 domain-containing protein</fullName>
    </submittedName>
</protein>
<sequence length="282" mass="32702">MNPEKLGTIVNIVKLSLLVMCAFSALLQIYVIATAIKFIRKKIGDRNLHLFLLNMTVADLLLTGKKFIKPIYVPSIDYSTHVIAWIALSVSALSLVLLNIDKLIYFLFRLEHLNILTHFRAVLLILITWLLSIVFVGVTFLSGTFECLNRRQSFIYTERAINLTDFQLISDYTKVARKNDIISVTAESSNSFEITYKDSDVAEEGMVANPSLSRRNQTFFYRLRTFYFVFVSTIFTFLTLIPYRIFSLYKFAQNDNWKLDCWQYFLALLIMHVQYLNAVSLF</sequence>
<dbReference type="SUPFAM" id="SSF81321">
    <property type="entry name" value="Family A G protein-coupled receptor-like"/>
    <property type="match status" value="1"/>
</dbReference>
<keyword evidence="1" id="KW-0812">Transmembrane</keyword>
<dbReference type="WBParaSite" id="SMUV_0000417401-mRNA-1">
    <property type="protein sequence ID" value="SMUV_0000417401-mRNA-1"/>
    <property type="gene ID" value="SMUV_0000417401"/>
</dbReference>
<dbReference type="Gene3D" id="1.20.1070.10">
    <property type="entry name" value="Rhodopsin 7-helix transmembrane proteins"/>
    <property type="match status" value="1"/>
</dbReference>
<feature type="transmembrane region" description="Helical" evidence="1">
    <location>
        <begin position="80"/>
        <end position="100"/>
    </location>
</feature>
<feature type="transmembrane region" description="Helical" evidence="1">
    <location>
        <begin position="261"/>
        <end position="281"/>
    </location>
</feature>
<feature type="transmembrane region" description="Helical" evidence="1">
    <location>
        <begin position="226"/>
        <end position="249"/>
    </location>
</feature>
<organism evidence="2 3">
    <name type="scientific">Syphacia muris</name>
    <dbReference type="NCBI Taxonomy" id="451379"/>
    <lineage>
        <taxon>Eukaryota</taxon>
        <taxon>Metazoa</taxon>
        <taxon>Ecdysozoa</taxon>
        <taxon>Nematoda</taxon>
        <taxon>Chromadorea</taxon>
        <taxon>Rhabditida</taxon>
        <taxon>Spirurina</taxon>
        <taxon>Oxyuridomorpha</taxon>
        <taxon>Oxyuroidea</taxon>
        <taxon>Oxyuridae</taxon>
        <taxon>Syphacia</taxon>
    </lineage>
</organism>
<dbReference type="PANTHER" id="PTHR21643:SF6">
    <property type="entry name" value="G-PROTEIN COUPLED RECEPTORS FAMILY 1 PROFILE DOMAIN-CONTAINING PROTEIN"/>
    <property type="match status" value="1"/>
</dbReference>
<keyword evidence="1" id="KW-0472">Membrane</keyword>
<feature type="transmembrane region" description="Helical" evidence="1">
    <location>
        <begin position="12"/>
        <end position="36"/>
    </location>
</feature>
<keyword evidence="2" id="KW-1185">Reference proteome</keyword>
<accession>A0A0N5AID0</accession>
<keyword evidence="1" id="KW-1133">Transmembrane helix</keyword>